<evidence type="ECO:0000313" key="3">
    <source>
        <dbReference type="EMBL" id="CUO93038.1"/>
    </source>
</evidence>
<dbReference type="Pfam" id="PF02311">
    <property type="entry name" value="AraC_binding"/>
    <property type="match status" value="1"/>
</dbReference>
<name>A0A174J609_9FIRM</name>
<protein>
    <recommendedName>
        <fullName evidence="2">AraC-type arabinose-binding/dimerisation domain-containing protein</fullName>
    </recommendedName>
</protein>
<sequence>MECSLETREDSGFRGKQYFSPELLPERLKARAFRLNGEGAFENREDVTVLSIRRGKGRMVLNNRVYPLEPGMVFILYPYHVWKAQADEGCVLEGEECVMNMGAMLFLFAIPPYHRPVPVFEENPSVYRLDQAYKCRVERLWDRLLKENESTDCYGGRMQFSLIMRIMVLCRKHGKVIDCSAF</sequence>
<feature type="domain" description="AraC-type arabinose-binding/dimerisation" evidence="2">
    <location>
        <begin position="48"/>
        <end position="88"/>
    </location>
</feature>
<gene>
    <name evidence="3" type="ORF">ERS852407_04445</name>
</gene>
<accession>A0A174J609</accession>
<evidence type="ECO:0000259" key="2">
    <source>
        <dbReference type="Pfam" id="PF02311"/>
    </source>
</evidence>
<reference evidence="3 4" key="1">
    <citation type="submission" date="2015-09" db="EMBL/GenBank/DDBJ databases">
        <authorList>
            <consortium name="Pathogen Informatics"/>
        </authorList>
    </citation>
    <scope>NUCLEOTIDE SEQUENCE [LARGE SCALE GENOMIC DNA]</scope>
    <source>
        <strain evidence="3 4">2789STDY5608850</strain>
    </source>
</reference>
<dbReference type="RefSeq" id="WP_055658458.1">
    <property type="nucleotide sequence ID" value="NZ_CABIXC010000014.1"/>
</dbReference>
<evidence type="ECO:0000256" key="1">
    <source>
        <dbReference type="ARBA" id="ARBA00023125"/>
    </source>
</evidence>
<dbReference type="GO" id="GO:0003677">
    <property type="term" value="F:DNA binding"/>
    <property type="evidence" value="ECO:0007669"/>
    <property type="project" value="UniProtKB-KW"/>
</dbReference>
<dbReference type="EMBL" id="CYZE01000014">
    <property type="protein sequence ID" value="CUO93038.1"/>
    <property type="molecule type" value="Genomic_DNA"/>
</dbReference>
<dbReference type="InterPro" id="IPR037923">
    <property type="entry name" value="HTH-like"/>
</dbReference>
<dbReference type="GO" id="GO:0006355">
    <property type="term" value="P:regulation of DNA-templated transcription"/>
    <property type="evidence" value="ECO:0007669"/>
    <property type="project" value="InterPro"/>
</dbReference>
<dbReference type="AlphaFoldDB" id="A0A174J609"/>
<keyword evidence="1" id="KW-0238">DNA-binding</keyword>
<proteinExistence type="predicted"/>
<dbReference type="InterPro" id="IPR003313">
    <property type="entry name" value="AraC-bd"/>
</dbReference>
<evidence type="ECO:0000313" key="4">
    <source>
        <dbReference type="Proteomes" id="UP000095651"/>
    </source>
</evidence>
<dbReference type="Proteomes" id="UP000095651">
    <property type="component" value="Unassembled WGS sequence"/>
</dbReference>
<organism evidence="3 4">
    <name type="scientific">Hungatella hathewayi</name>
    <dbReference type="NCBI Taxonomy" id="154046"/>
    <lineage>
        <taxon>Bacteria</taxon>
        <taxon>Bacillati</taxon>
        <taxon>Bacillota</taxon>
        <taxon>Clostridia</taxon>
        <taxon>Lachnospirales</taxon>
        <taxon>Lachnospiraceae</taxon>
        <taxon>Hungatella</taxon>
    </lineage>
</organism>
<dbReference type="SUPFAM" id="SSF51215">
    <property type="entry name" value="Regulatory protein AraC"/>
    <property type="match status" value="1"/>
</dbReference>